<dbReference type="InterPro" id="IPR027417">
    <property type="entry name" value="P-loop_NTPase"/>
</dbReference>
<dbReference type="PANTHER" id="PTHR13696:SF99">
    <property type="entry name" value="COBYRINIC ACID AC-DIAMIDE SYNTHASE"/>
    <property type="match status" value="1"/>
</dbReference>
<accession>A0A916SNN6</accession>
<sequence length="241" mass="26861">MTKTISAISTKGGSGKSTTIRILASQLAHEGNTVVILDTDPQGSCAEWIANAEQRGNKIPNVGFKEIEQLSHISPVIQHLRGKVDYILFDVQGAKTEMILPVAEASELIILPYATTDDDWVNLLKTFKILDRIRKSEPIDPKIVLSPNRITAPDVHNPYVKQRSEIAKQMNVLAAERLIWKRGFYSEMLKRYGSIPSLKEVSDSSKKGREMNDSIKNCKKEIKEFTDEMTGLIAGHTTKVA</sequence>
<name>A0A916SNN6_9HYPH</name>
<evidence type="ECO:0000313" key="1">
    <source>
        <dbReference type="EMBL" id="GGB09468.1"/>
    </source>
</evidence>
<dbReference type="CDD" id="cd02042">
    <property type="entry name" value="ParAB_family"/>
    <property type="match status" value="1"/>
</dbReference>
<dbReference type="SUPFAM" id="SSF52540">
    <property type="entry name" value="P-loop containing nucleoside triphosphate hydrolases"/>
    <property type="match status" value="1"/>
</dbReference>
<evidence type="ECO:0000313" key="2">
    <source>
        <dbReference type="Proteomes" id="UP000646478"/>
    </source>
</evidence>
<organism evidence="1 2">
    <name type="scientific">Brucella endophytica</name>
    <dbReference type="NCBI Taxonomy" id="1963359"/>
    <lineage>
        <taxon>Bacteria</taxon>
        <taxon>Pseudomonadati</taxon>
        <taxon>Pseudomonadota</taxon>
        <taxon>Alphaproteobacteria</taxon>
        <taxon>Hyphomicrobiales</taxon>
        <taxon>Brucellaceae</taxon>
        <taxon>Brucella/Ochrobactrum group</taxon>
        <taxon>Brucella</taxon>
    </lineage>
</organism>
<comment type="caution">
    <text evidence="1">The sequence shown here is derived from an EMBL/GenBank/DDBJ whole genome shotgun (WGS) entry which is preliminary data.</text>
</comment>
<dbReference type="Proteomes" id="UP000646478">
    <property type="component" value="Unassembled WGS sequence"/>
</dbReference>
<dbReference type="PANTHER" id="PTHR13696">
    <property type="entry name" value="P-LOOP CONTAINING NUCLEOSIDE TRIPHOSPHATE HYDROLASE"/>
    <property type="match status" value="1"/>
</dbReference>
<dbReference type="Pfam" id="PF07015">
    <property type="entry name" value="VirC1"/>
    <property type="match status" value="1"/>
</dbReference>
<dbReference type="PIRSF" id="PIRSF009320">
    <property type="entry name" value="Nuc_binding_HP_1000"/>
    <property type="match status" value="1"/>
</dbReference>
<reference evidence="1" key="2">
    <citation type="submission" date="2020-09" db="EMBL/GenBank/DDBJ databases">
        <authorList>
            <person name="Sun Q."/>
            <person name="Zhou Y."/>
        </authorList>
    </citation>
    <scope>NUCLEOTIDE SEQUENCE</scope>
    <source>
        <strain evidence="1">CGMCC 1.15082</strain>
    </source>
</reference>
<proteinExistence type="predicted"/>
<keyword evidence="2" id="KW-1185">Reference proteome</keyword>
<dbReference type="Gene3D" id="3.40.50.300">
    <property type="entry name" value="P-loop containing nucleotide triphosphate hydrolases"/>
    <property type="match status" value="1"/>
</dbReference>
<protein>
    <submittedName>
        <fullName evidence="1">Chromosome partitioning protein ParA</fullName>
    </submittedName>
</protein>
<dbReference type="InterPro" id="IPR009744">
    <property type="entry name" value="VirC1"/>
</dbReference>
<dbReference type="AlphaFoldDB" id="A0A916SNN6"/>
<reference evidence="1" key="1">
    <citation type="journal article" date="2014" name="Int. J. Syst. Evol. Microbiol.">
        <title>Complete genome sequence of Corynebacterium casei LMG S-19264T (=DSM 44701T), isolated from a smear-ripened cheese.</title>
        <authorList>
            <consortium name="US DOE Joint Genome Institute (JGI-PGF)"/>
            <person name="Walter F."/>
            <person name="Albersmeier A."/>
            <person name="Kalinowski J."/>
            <person name="Ruckert C."/>
        </authorList>
    </citation>
    <scope>NUCLEOTIDE SEQUENCE</scope>
    <source>
        <strain evidence="1">CGMCC 1.15082</strain>
    </source>
</reference>
<dbReference type="EMBL" id="BMHH01000026">
    <property type="protein sequence ID" value="GGB09468.1"/>
    <property type="molecule type" value="Genomic_DNA"/>
</dbReference>
<dbReference type="InterPro" id="IPR050678">
    <property type="entry name" value="DNA_Partitioning_ATPase"/>
</dbReference>
<gene>
    <name evidence="1" type="primary">parA</name>
    <name evidence="1" type="ORF">GCM10011491_41810</name>
</gene>